<feature type="domain" description="Heterokaryon incompatibility" evidence="2">
    <location>
        <begin position="116"/>
        <end position="280"/>
    </location>
</feature>
<dbReference type="InterPro" id="IPR052895">
    <property type="entry name" value="HetReg/Transcr_Mod"/>
</dbReference>
<evidence type="ECO:0000256" key="1">
    <source>
        <dbReference type="SAM" id="MobiDB-lite"/>
    </source>
</evidence>
<dbReference type="OrthoDB" id="3477286at2759"/>
<dbReference type="AlphaFoldDB" id="A0A8E2F2Q0"/>
<feature type="compositionally biased region" description="Basic and acidic residues" evidence="1">
    <location>
        <begin position="607"/>
        <end position="618"/>
    </location>
</feature>
<evidence type="ECO:0000259" key="2">
    <source>
        <dbReference type="Pfam" id="PF06985"/>
    </source>
</evidence>
<protein>
    <recommendedName>
        <fullName evidence="2">Heterokaryon incompatibility domain-containing protein</fullName>
    </recommendedName>
</protein>
<evidence type="ECO:0000313" key="3">
    <source>
        <dbReference type="EMBL" id="OCL09466.1"/>
    </source>
</evidence>
<dbReference type="EMBL" id="KV749432">
    <property type="protein sequence ID" value="OCL09466.1"/>
    <property type="molecule type" value="Genomic_DNA"/>
</dbReference>
<dbReference type="Pfam" id="PF06985">
    <property type="entry name" value="HET"/>
    <property type="match status" value="1"/>
</dbReference>
<name>A0A8E2F2Q0_9PEZI</name>
<accession>A0A8E2F2Q0</accession>
<keyword evidence="4" id="KW-1185">Reference proteome</keyword>
<proteinExistence type="predicted"/>
<dbReference type="InterPro" id="IPR010730">
    <property type="entry name" value="HET"/>
</dbReference>
<sequence>MERRSSSHEVYAVAHDPDLEQFLRGAFQEPEERVKREGVPDYRPEQRIDRRGSYIWRSSKPKIYARATIQLKLKKFGYFPVSGDQIRLLRIRPGKPDEPLDCELIIKSLTEVQGRYEALSYCWGRDDPSEMVRIRKLFQQQPTHGATSSALYSYGPPRDFPVRTNLYDALHHLRSEHRATVLWVDAICIDQNETAEAKREKEQQLSMMKEIYNSAKNVCIWLGNANDKSRDAFRFVQEVMNFRTFDAYVEAKDDATKERWCNLIETLRASWFSRRWIIQEVASARRASVHCGEDVVHWDDLADAISLLNEKADILKRQFDDKVFAEIPILSATHLVKAIVNVCRKSQDGEIVERLLDLETLVSTFQQFQATFPEDIIHSVRSLAKDAPRQDEDEVFRTTVEQKKSTRDLFIAYVNRCIKMSRSLDIICRHWAPPPTDTAGEEIKLPSWVSELSKSPFGLPGQSLERENGENFVAMSPNDNRKRYNSFGKYAATQSSKEIPSNLAVRTTPLSKIVTNGSRGRSISNPHPTPLHTISESFQNGKVIHEDHPPLEASSGIAGFMSEKSSTSLAINTSEKVVSTDLHREIPTPSSPSNATTIRRNSTRRSTNAERRYTQRDDEHNEKLSGILFVHGFILGTIKRHSDVMRDGIVPGDWLKILGWDRTSKENRVPDIIWRMLVADRTTEGGKPPSWYQRACLHSLRDARVTDSRGNLRCARAHKTSEMTLKFLRRVESVVWNRRIFQMESKVCEADCLFGLAPETTEARDIICILFGCSVPVVLRRVDGQTGAQELYELVGEAYVHGKMDGEAVQNKELVKEVRRTFFLR</sequence>
<reference evidence="3 4" key="1">
    <citation type="journal article" date="2016" name="Nat. Commun.">
        <title>Ectomycorrhizal ecology is imprinted in the genome of the dominant symbiotic fungus Cenococcum geophilum.</title>
        <authorList>
            <consortium name="DOE Joint Genome Institute"/>
            <person name="Peter M."/>
            <person name="Kohler A."/>
            <person name="Ohm R.A."/>
            <person name="Kuo A."/>
            <person name="Krutzmann J."/>
            <person name="Morin E."/>
            <person name="Arend M."/>
            <person name="Barry K.W."/>
            <person name="Binder M."/>
            <person name="Choi C."/>
            <person name="Clum A."/>
            <person name="Copeland A."/>
            <person name="Grisel N."/>
            <person name="Haridas S."/>
            <person name="Kipfer T."/>
            <person name="LaButti K."/>
            <person name="Lindquist E."/>
            <person name="Lipzen A."/>
            <person name="Maire R."/>
            <person name="Meier B."/>
            <person name="Mihaltcheva S."/>
            <person name="Molinier V."/>
            <person name="Murat C."/>
            <person name="Poggeler S."/>
            <person name="Quandt C.A."/>
            <person name="Sperisen C."/>
            <person name="Tritt A."/>
            <person name="Tisserant E."/>
            <person name="Crous P.W."/>
            <person name="Henrissat B."/>
            <person name="Nehls U."/>
            <person name="Egli S."/>
            <person name="Spatafora J.W."/>
            <person name="Grigoriev I.V."/>
            <person name="Martin F.M."/>
        </authorList>
    </citation>
    <scope>NUCLEOTIDE SEQUENCE [LARGE SCALE GENOMIC DNA]</scope>
    <source>
        <strain evidence="3 4">CBS 207.34</strain>
    </source>
</reference>
<dbReference type="PANTHER" id="PTHR24148">
    <property type="entry name" value="ANKYRIN REPEAT DOMAIN-CONTAINING PROTEIN 39 HOMOLOG-RELATED"/>
    <property type="match status" value="1"/>
</dbReference>
<dbReference type="Proteomes" id="UP000250140">
    <property type="component" value="Unassembled WGS sequence"/>
</dbReference>
<evidence type="ECO:0000313" key="4">
    <source>
        <dbReference type="Proteomes" id="UP000250140"/>
    </source>
</evidence>
<organism evidence="3 4">
    <name type="scientific">Glonium stellatum</name>
    <dbReference type="NCBI Taxonomy" id="574774"/>
    <lineage>
        <taxon>Eukaryota</taxon>
        <taxon>Fungi</taxon>
        <taxon>Dikarya</taxon>
        <taxon>Ascomycota</taxon>
        <taxon>Pezizomycotina</taxon>
        <taxon>Dothideomycetes</taxon>
        <taxon>Pleosporomycetidae</taxon>
        <taxon>Gloniales</taxon>
        <taxon>Gloniaceae</taxon>
        <taxon>Glonium</taxon>
    </lineage>
</organism>
<dbReference type="Pfam" id="PF26639">
    <property type="entry name" value="Het-6_barrel"/>
    <property type="match status" value="1"/>
</dbReference>
<feature type="compositionally biased region" description="Low complexity" evidence="1">
    <location>
        <begin position="593"/>
        <end position="606"/>
    </location>
</feature>
<dbReference type="PANTHER" id="PTHR24148:SF64">
    <property type="entry name" value="HETEROKARYON INCOMPATIBILITY DOMAIN-CONTAINING PROTEIN"/>
    <property type="match status" value="1"/>
</dbReference>
<gene>
    <name evidence="3" type="ORF">AOQ84DRAFT_338882</name>
</gene>
<feature type="region of interest" description="Disordered" evidence="1">
    <location>
        <begin position="580"/>
        <end position="618"/>
    </location>
</feature>